<accession>A0ABU3Q9Y7</accession>
<proteinExistence type="predicted"/>
<dbReference type="InterPro" id="IPR027417">
    <property type="entry name" value="P-loop_NTPase"/>
</dbReference>
<dbReference type="Proteomes" id="UP001259572">
    <property type="component" value="Unassembled WGS sequence"/>
</dbReference>
<gene>
    <name evidence="1" type="ORF">RQX22_14800</name>
</gene>
<evidence type="ECO:0000313" key="2">
    <source>
        <dbReference type="Proteomes" id="UP001259572"/>
    </source>
</evidence>
<dbReference type="RefSeq" id="WP_315727325.1">
    <property type="nucleotide sequence ID" value="NZ_JAVUPU010000007.1"/>
</dbReference>
<protein>
    <submittedName>
        <fullName evidence="1">Shikimate kinase</fullName>
    </submittedName>
</protein>
<evidence type="ECO:0000313" key="1">
    <source>
        <dbReference type="EMBL" id="MDT9600228.1"/>
    </source>
</evidence>
<reference evidence="1 2" key="1">
    <citation type="submission" date="2023-05" db="EMBL/GenBank/DDBJ databases">
        <authorList>
            <person name="Guo Y."/>
        </authorList>
    </citation>
    <scope>NUCLEOTIDE SEQUENCE [LARGE SCALE GENOMIC DNA]</scope>
    <source>
        <strain evidence="1 2">GR2756</strain>
    </source>
</reference>
<dbReference type="Gene3D" id="3.40.50.300">
    <property type="entry name" value="P-loop containing nucleotide triphosphate hydrolases"/>
    <property type="match status" value="1"/>
</dbReference>
<sequence length="175" mass="19252">MELVFIHGPGAAGKLTIARALAARTGYSLFHNHLIVDAVAAVFPFGTPEFARLREQFWLDMFRAAASASQSLIFTFAPEPTVALSFPERVVELIEAAGGRVVFVALTLDVGEQERRLVNVDRAAFGKLRSIEILRQFQDEFKRCEKAMPAAALTIDTGQTQPEDAADKIMKLLFA</sequence>
<comment type="caution">
    <text evidence="1">The sequence shown here is derived from an EMBL/GenBank/DDBJ whole genome shotgun (WGS) entry which is preliminary data.</text>
</comment>
<keyword evidence="1" id="KW-0418">Kinase</keyword>
<organism evidence="1 2">
    <name type="scientific">Sphingosinicella rhizophila</name>
    <dbReference type="NCBI Taxonomy" id="3050082"/>
    <lineage>
        <taxon>Bacteria</taxon>
        <taxon>Pseudomonadati</taxon>
        <taxon>Pseudomonadota</taxon>
        <taxon>Alphaproteobacteria</taxon>
        <taxon>Sphingomonadales</taxon>
        <taxon>Sphingosinicellaceae</taxon>
        <taxon>Sphingosinicella</taxon>
    </lineage>
</organism>
<dbReference type="SUPFAM" id="SSF52540">
    <property type="entry name" value="P-loop containing nucleoside triphosphate hydrolases"/>
    <property type="match status" value="1"/>
</dbReference>
<keyword evidence="2" id="KW-1185">Reference proteome</keyword>
<name>A0ABU3Q9Y7_9SPHN</name>
<keyword evidence="1" id="KW-0808">Transferase</keyword>
<dbReference type="GO" id="GO:0016301">
    <property type="term" value="F:kinase activity"/>
    <property type="evidence" value="ECO:0007669"/>
    <property type="project" value="UniProtKB-KW"/>
</dbReference>
<dbReference type="EMBL" id="JAVUPU010000007">
    <property type="protein sequence ID" value="MDT9600228.1"/>
    <property type="molecule type" value="Genomic_DNA"/>
</dbReference>